<reference evidence="2" key="1">
    <citation type="journal article" date="2014" name="Int. J. Syst. Evol. Microbiol.">
        <title>Complete genome sequence of Corynebacterium casei LMG S-19264T (=DSM 44701T), isolated from a smear-ripened cheese.</title>
        <authorList>
            <consortium name="US DOE Joint Genome Institute (JGI-PGF)"/>
            <person name="Walter F."/>
            <person name="Albersmeier A."/>
            <person name="Kalinowski J."/>
            <person name="Ruckert C."/>
        </authorList>
    </citation>
    <scope>NUCLEOTIDE SEQUENCE</scope>
    <source>
        <strain evidence="2">KCTC 42249</strain>
    </source>
</reference>
<dbReference type="SUPFAM" id="SSF53254">
    <property type="entry name" value="Phosphoglycerate mutase-like"/>
    <property type="match status" value="1"/>
</dbReference>
<dbReference type="InterPro" id="IPR029033">
    <property type="entry name" value="His_PPase_superfam"/>
</dbReference>
<dbReference type="EMBL" id="BMZQ01000001">
    <property type="protein sequence ID" value="GHD10023.1"/>
    <property type="molecule type" value="Genomic_DNA"/>
</dbReference>
<dbReference type="PANTHER" id="PTHR47623">
    <property type="entry name" value="OS09G0287300 PROTEIN"/>
    <property type="match status" value="1"/>
</dbReference>
<feature type="region of interest" description="Disordered" evidence="1">
    <location>
        <begin position="1"/>
        <end position="20"/>
    </location>
</feature>
<dbReference type="CDD" id="cd07067">
    <property type="entry name" value="HP_PGM_like"/>
    <property type="match status" value="1"/>
</dbReference>
<comment type="caution">
    <text evidence="2">The sequence shown here is derived from an EMBL/GenBank/DDBJ whole genome shotgun (WGS) entry which is preliminary data.</text>
</comment>
<dbReference type="AlphaFoldDB" id="A0A8J3GIZ4"/>
<dbReference type="Proteomes" id="UP000630142">
    <property type="component" value="Unassembled WGS sequence"/>
</dbReference>
<keyword evidence="3" id="KW-1185">Reference proteome</keyword>
<sequence>MRDFDRPLEPIGQDDASAVGRDMAERNWMPDLVLCSTATRAQQTWDGCSAELSSVPTTRLIEDLYSADASGYVQIIQASGATQSLMLVGHNPMIEDVTLALVSQDDPHAEQLRRSGFPTAGLAVIDFEDDIANIQPGTGRLVEILKPEGR</sequence>
<evidence type="ECO:0000256" key="1">
    <source>
        <dbReference type="SAM" id="MobiDB-lite"/>
    </source>
</evidence>
<dbReference type="Gene3D" id="3.40.50.1240">
    <property type="entry name" value="Phosphoglycerate mutase-like"/>
    <property type="match status" value="1"/>
</dbReference>
<name>A0A8J3GIZ4_9HYPH</name>
<evidence type="ECO:0000313" key="2">
    <source>
        <dbReference type="EMBL" id="GHD10023.1"/>
    </source>
</evidence>
<evidence type="ECO:0000313" key="3">
    <source>
        <dbReference type="Proteomes" id="UP000630142"/>
    </source>
</evidence>
<gene>
    <name evidence="2" type="ORF">GCM10016234_11390</name>
</gene>
<protein>
    <submittedName>
        <fullName evidence="2">Phosphoglycerate mutase</fullName>
    </submittedName>
</protein>
<dbReference type="InterPro" id="IPR013078">
    <property type="entry name" value="His_Pase_superF_clade-1"/>
</dbReference>
<reference evidence="2" key="2">
    <citation type="submission" date="2020-09" db="EMBL/GenBank/DDBJ databases">
        <authorList>
            <person name="Sun Q."/>
            <person name="Kim S."/>
        </authorList>
    </citation>
    <scope>NUCLEOTIDE SEQUENCE</scope>
    <source>
        <strain evidence="2">KCTC 42249</strain>
    </source>
</reference>
<organism evidence="2 3">
    <name type="scientific">Tianweitania populi</name>
    <dbReference type="NCBI Taxonomy" id="1607949"/>
    <lineage>
        <taxon>Bacteria</taxon>
        <taxon>Pseudomonadati</taxon>
        <taxon>Pseudomonadota</taxon>
        <taxon>Alphaproteobacteria</taxon>
        <taxon>Hyphomicrobiales</taxon>
        <taxon>Phyllobacteriaceae</taxon>
        <taxon>Tianweitania</taxon>
    </lineage>
</organism>
<proteinExistence type="predicted"/>
<dbReference type="PANTHER" id="PTHR47623:SF1">
    <property type="entry name" value="OS09G0287300 PROTEIN"/>
    <property type="match status" value="1"/>
</dbReference>
<accession>A0A8J3GIZ4</accession>